<organism evidence="13 14">
    <name type="scientific">Nitrosomonas halophila</name>
    <dbReference type="NCBI Taxonomy" id="44576"/>
    <lineage>
        <taxon>Bacteria</taxon>
        <taxon>Pseudomonadati</taxon>
        <taxon>Pseudomonadota</taxon>
        <taxon>Betaproteobacteria</taxon>
        <taxon>Nitrosomonadales</taxon>
        <taxon>Nitrosomonadaceae</taxon>
        <taxon>Nitrosomonas</taxon>
    </lineage>
</organism>
<evidence type="ECO:0000313" key="13">
    <source>
        <dbReference type="EMBL" id="SDY19889.1"/>
    </source>
</evidence>
<dbReference type="Pfam" id="PF12019">
    <property type="entry name" value="GspH"/>
    <property type="match status" value="1"/>
</dbReference>
<evidence type="ECO:0000256" key="6">
    <source>
        <dbReference type="ARBA" id="ARBA00022692"/>
    </source>
</evidence>
<evidence type="ECO:0000259" key="12">
    <source>
        <dbReference type="Pfam" id="PF12019"/>
    </source>
</evidence>
<dbReference type="EMBL" id="FNOY01000022">
    <property type="protein sequence ID" value="SDY19889.1"/>
    <property type="molecule type" value="Genomic_DNA"/>
</dbReference>
<feature type="transmembrane region" description="Helical" evidence="11">
    <location>
        <begin position="12"/>
        <end position="35"/>
    </location>
</feature>
<evidence type="ECO:0000256" key="8">
    <source>
        <dbReference type="ARBA" id="ARBA00023136"/>
    </source>
</evidence>
<evidence type="ECO:0000256" key="5">
    <source>
        <dbReference type="ARBA" id="ARBA00022519"/>
    </source>
</evidence>
<accession>A0A1H3HYN4</accession>
<evidence type="ECO:0000256" key="3">
    <source>
        <dbReference type="ARBA" id="ARBA00022475"/>
    </source>
</evidence>
<dbReference type="AlphaFoldDB" id="A0A1H3HYN4"/>
<dbReference type="InterPro" id="IPR012902">
    <property type="entry name" value="N_methyl_site"/>
</dbReference>
<dbReference type="STRING" id="44576.SAMN05421881_102233"/>
<dbReference type="PROSITE" id="PS00409">
    <property type="entry name" value="PROKAR_NTER_METHYL"/>
    <property type="match status" value="1"/>
</dbReference>
<proteinExistence type="inferred from homology"/>
<dbReference type="GO" id="GO:0005886">
    <property type="term" value="C:plasma membrane"/>
    <property type="evidence" value="ECO:0007669"/>
    <property type="project" value="UniProtKB-SubCell"/>
</dbReference>
<comment type="similarity">
    <text evidence="9">Belongs to the GSP H family.</text>
</comment>
<keyword evidence="7 11" id="KW-1133">Transmembrane helix</keyword>
<feature type="domain" description="General secretion pathway GspH" evidence="12">
    <location>
        <begin position="48"/>
        <end position="166"/>
    </location>
</feature>
<reference evidence="13 14" key="1">
    <citation type="submission" date="2016-10" db="EMBL/GenBank/DDBJ databases">
        <authorList>
            <person name="de Groot N.N."/>
        </authorList>
    </citation>
    <scope>NUCLEOTIDE SEQUENCE [LARGE SCALE GENOMIC DNA]</scope>
    <source>
        <strain evidence="13 14">Nm1</strain>
    </source>
</reference>
<evidence type="ECO:0000313" key="14">
    <source>
        <dbReference type="Proteomes" id="UP000198640"/>
    </source>
</evidence>
<dbReference type="InterPro" id="IPR045584">
    <property type="entry name" value="Pilin-like"/>
</dbReference>
<evidence type="ECO:0000256" key="4">
    <source>
        <dbReference type="ARBA" id="ARBA00022481"/>
    </source>
</evidence>
<keyword evidence="4" id="KW-0488">Methylation</keyword>
<evidence type="ECO:0000256" key="7">
    <source>
        <dbReference type="ARBA" id="ARBA00022989"/>
    </source>
</evidence>
<evidence type="ECO:0000256" key="10">
    <source>
        <dbReference type="ARBA" id="ARBA00030775"/>
    </source>
</evidence>
<comment type="subcellular location">
    <subcellularLocation>
        <location evidence="1">Cell inner membrane</location>
        <topology evidence="1">Single-pass membrane protein</topology>
    </subcellularLocation>
</comment>
<gene>
    <name evidence="13" type="ORF">SAMN05421881_102233</name>
</gene>
<dbReference type="InterPro" id="IPR022346">
    <property type="entry name" value="T2SS_GspH"/>
</dbReference>
<evidence type="ECO:0000256" key="9">
    <source>
        <dbReference type="ARBA" id="ARBA00025772"/>
    </source>
</evidence>
<name>A0A1H3HYN4_9PROT</name>
<keyword evidence="6 11" id="KW-0812">Transmembrane</keyword>
<protein>
    <recommendedName>
        <fullName evidence="2">Type II secretion system protein H</fullName>
    </recommendedName>
    <alternativeName>
        <fullName evidence="10">General secretion pathway protein H</fullName>
    </alternativeName>
</protein>
<evidence type="ECO:0000256" key="1">
    <source>
        <dbReference type="ARBA" id="ARBA00004377"/>
    </source>
</evidence>
<dbReference type="GO" id="GO:0015628">
    <property type="term" value="P:protein secretion by the type II secretion system"/>
    <property type="evidence" value="ECO:0007669"/>
    <property type="project" value="InterPro"/>
</dbReference>
<dbReference type="Gene3D" id="3.55.40.10">
    <property type="entry name" value="minor pseudopilin epsh domain"/>
    <property type="match status" value="1"/>
</dbReference>
<keyword evidence="8 11" id="KW-0472">Membrane</keyword>
<sequence length="177" mass="19103">MSVRAKSIPKGFTLLELMIVLSLAAVLVSIAMPGYQTLMARTQLSARANELLASLHYTRSEAVKRGMRVTICKSADGGSCVDTGDWQAGWLIFSDGGKAGTIDGGDQVLRVFTGLHGMTLKADNQFKNWISFLPNGRSRGSGNLPNGSFYLCHAEQGRRIIINHSGRPRVDVAAFSC</sequence>
<evidence type="ECO:0000256" key="11">
    <source>
        <dbReference type="SAM" id="Phobius"/>
    </source>
</evidence>
<dbReference type="Pfam" id="PF07963">
    <property type="entry name" value="N_methyl"/>
    <property type="match status" value="1"/>
</dbReference>
<dbReference type="NCBIfam" id="TIGR02532">
    <property type="entry name" value="IV_pilin_GFxxxE"/>
    <property type="match status" value="1"/>
</dbReference>
<dbReference type="SUPFAM" id="SSF54523">
    <property type="entry name" value="Pili subunits"/>
    <property type="match status" value="1"/>
</dbReference>
<keyword evidence="14" id="KW-1185">Reference proteome</keyword>
<keyword evidence="5" id="KW-0997">Cell inner membrane</keyword>
<evidence type="ECO:0000256" key="2">
    <source>
        <dbReference type="ARBA" id="ARBA00021549"/>
    </source>
</evidence>
<dbReference type="GO" id="GO:0015627">
    <property type="term" value="C:type II protein secretion system complex"/>
    <property type="evidence" value="ECO:0007669"/>
    <property type="project" value="InterPro"/>
</dbReference>
<keyword evidence="3" id="KW-1003">Cell membrane</keyword>
<dbReference type="Proteomes" id="UP000198640">
    <property type="component" value="Unassembled WGS sequence"/>
</dbReference>